<dbReference type="Gene3D" id="1.20.200.10">
    <property type="entry name" value="Fumarase/aspartase (Central domain)"/>
    <property type="match status" value="1"/>
</dbReference>
<evidence type="ECO:0000313" key="1">
    <source>
        <dbReference type="EMBL" id="KKL09428.1"/>
    </source>
</evidence>
<comment type="caution">
    <text evidence="1">The sequence shown here is derived from an EMBL/GenBank/DDBJ whole genome shotgun (WGS) entry which is preliminary data.</text>
</comment>
<proteinExistence type="predicted"/>
<gene>
    <name evidence="1" type="ORF">LCGC14_2565980</name>
</gene>
<accession>A0A0F9DBJ8</accession>
<name>A0A0F9DBJ8_9ZZZZ</name>
<protein>
    <recommendedName>
        <fullName evidence="2">Adenylosuccinate lyase C-terminal domain-containing protein</fullName>
    </recommendedName>
</protein>
<organism evidence="1">
    <name type="scientific">marine sediment metagenome</name>
    <dbReference type="NCBI Taxonomy" id="412755"/>
    <lineage>
        <taxon>unclassified sequences</taxon>
        <taxon>metagenomes</taxon>
        <taxon>ecological metagenomes</taxon>
    </lineage>
</organism>
<evidence type="ECO:0008006" key="2">
    <source>
        <dbReference type="Google" id="ProtNLM"/>
    </source>
</evidence>
<dbReference type="EMBL" id="LAZR01042486">
    <property type="protein sequence ID" value="KKL09428.1"/>
    <property type="molecule type" value="Genomic_DNA"/>
</dbReference>
<reference evidence="1" key="1">
    <citation type="journal article" date="2015" name="Nature">
        <title>Complex archaea that bridge the gap between prokaryotes and eukaryotes.</title>
        <authorList>
            <person name="Spang A."/>
            <person name="Saw J.H."/>
            <person name="Jorgensen S.L."/>
            <person name="Zaremba-Niedzwiedzka K."/>
            <person name="Martijn J."/>
            <person name="Lind A.E."/>
            <person name="van Eijk R."/>
            <person name="Schleper C."/>
            <person name="Guy L."/>
            <person name="Ettema T.J."/>
        </authorList>
    </citation>
    <scope>NUCLEOTIDE SEQUENCE</scope>
</reference>
<sequence>SRAKLAKLFNTAPARGGVVRMRLTAPWKRFQHFADPQPVPDHLDLSKVLGHYHTVQIFVEAEEEEKEDKLKEAAVICEEAFAKIDIDALLDPATFIGRAPQQVDEFLAAEVEPIRKKYADKLGEISDLKI</sequence>
<dbReference type="AlphaFoldDB" id="A0A0F9DBJ8"/>
<feature type="non-terminal residue" evidence="1">
    <location>
        <position position="1"/>
    </location>
</feature>